<evidence type="ECO:0000256" key="5">
    <source>
        <dbReference type="ARBA" id="ARBA00022692"/>
    </source>
</evidence>
<dbReference type="GO" id="GO:0005789">
    <property type="term" value="C:endoplasmic reticulum membrane"/>
    <property type="evidence" value="ECO:0007669"/>
    <property type="project" value="UniProtKB-SubCell"/>
</dbReference>
<keyword evidence="7" id="KW-0653">Protein transport</keyword>
<evidence type="ECO:0000256" key="7">
    <source>
        <dbReference type="ARBA" id="ARBA00022927"/>
    </source>
</evidence>
<organism evidence="13 14">
    <name type="scientific">Meloidogyne floridensis</name>
    <dbReference type="NCBI Taxonomy" id="298350"/>
    <lineage>
        <taxon>Eukaryota</taxon>
        <taxon>Metazoa</taxon>
        <taxon>Ecdysozoa</taxon>
        <taxon>Nematoda</taxon>
        <taxon>Chromadorea</taxon>
        <taxon>Rhabditida</taxon>
        <taxon>Tylenchina</taxon>
        <taxon>Tylenchomorpha</taxon>
        <taxon>Tylenchoidea</taxon>
        <taxon>Meloidogynidae</taxon>
        <taxon>Meloidogyninae</taxon>
        <taxon>Meloidogyne</taxon>
    </lineage>
</organism>
<dbReference type="InterPro" id="IPR004728">
    <property type="entry name" value="Sec62"/>
</dbReference>
<accession>A0A915NM18</accession>
<evidence type="ECO:0000256" key="4">
    <source>
        <dbReference type="ARBA" id="ARBA00022448"/>
    </source>
</evidence>
<evidence type="ECO:0000313" key="14">
    <source>
        <dbReference type="WBParaSite" id="scf7180000420065.g4669"/>
    </source>
</evidence>
<keyword evidence="10 12" id="KW-0472">Membrane</keyword>
<evidence type="ECO:0000256" key="1">
    <source>
        <dbReference type="ARBA" id="ARBA00004477"/>
    </source>
</evidence>
<dbReference type="PANTHER" id="PTHR12443:SF9">
    <property type="entry name" value="TRANSLOCATION PROTEIN SEC62"/>
    <property type="match status" value="1"/>
</dbReference>
<feature type="compositionally biased region" description="Basic and acidic residues" evidence="11">
    <location>
        <begin position="380"/>
        <end position="392"/>
    </location>
</feature>
<evidence type="ECO:0000256" key="11">
    <source>
        <dbReference type="SAM" id="MobiDB-lite"/>
    </source>
</evidence>
<keyword evidence="9" id="KW-0811">Translocation</keyword>
<evidence type="ECO:0000256" key="8">
    <source>
        <dbReference type="ARBA" id="ARBA00022989"/>
    </source>
</evidence>
<evidence type="ECO:0000313" key="13">
    <source>
        <dbReference type="Proteomes" id="UP000887560"/>
    </source>
</evidence>
<evidence type="ECO:0000256" key="3">
    <source>
        <dbReference type="ARBA" id="ARBA00021257"/>
    </source>
</evidence>
<reference evidence="14" key="1">
    <citation type="submission" date="2022-11" db="UniProtKB">
        <authorList>
            <consortium name="WormBaseParasite"/>
        </authorList>
    </citation>
    <scope>IDENTIFICATION</scope>
</reference>
<proteinExistence type="inferred from homology"/>
<dbReference type="Proteomes" id="UP000887560">
    <property type="component" value="Unplaced"/>
</dbReference>
<feature type="compositionally biased region" description="Acidic residues" evidence="11">
    <location>
        <begin position="393"/>
        <end position="412"/>
    </location>
</feature>
<sequence length="439" mass="50255">MDKRKKKDRISKKGSSNENPDKLTKEEDAIARCVRFNCPTNTTMFEGNEVHYFVAKKAVDTLVESKKYGAGSKSKKFPDAKTAEYFLQSLLERGLFFRAKKTILKKKEKETTESSKKSHQDGGNKSPKIDKKEKEKVEEIGEKEEKNEGGNKEQVNDLFFYIRVELSPLITPNPLISPQSLQSPRYSFSKVVGFGVFRVDPFDINIKKYFLKKEEDKKRKKKIKLTFNDLQTFDIETNDVYVWVFDPTPFWKQCVGVLIVLGTIGGCLFPLWPDWLRLGVYYLSLTGIILFGIFLGFALVRTILFGIICVCSLGRHYLWILPNLLEEYVPGGFFGPKTETKKKDGANKKKKTNDDDDEVSEEKKPLLEPKVEPTDGEPVEATKENVDEQKQDPDDEKSVEEGEDDKEEESVTDESTSWDKLSENSQRSAEENGELQKND</sequence>
<keyword evidence="13" id="KW-1185">Reference proteome</keyword>
<evidence type="ECO:0000256" key="12">
    <source>
        <dbReference type="SAM" id="Phobius"/>
    </source>
</evidence>
<feature type="compositionally biased region" description="Basic and acidic residues" evidence="11">
    <location>
        <begin position="428"/>
        <end position="439"/>
    </location>
</feature>
<dbReference type="GO" id="GO:0031204">
    <property type="term" value="P:post-translational protein targeting to membrane, translocation"/>
    <property type="evidence" value="ECO:0007669"/>
    <property type="project" value="TreeGrafter"/>
</dbReference>
<feature type="transmembrane region" description="Helical" evidence="12">
    <location>
        <begin position="278"/>
        <end position="311"/>
    </location>
</feature>
<protein>
    <recommendedName>
        <fullName evidence="3">Translocation protein SEC62</fullName>
    </recommendedName>
</protein>
<keyword evidence="8 12" id="KW-1133">Transmembrane helix</keyword>
<feature type="transmembrane region" description="Helical" evidence="12">
    <location>
        <begin position="254"/>
        <end position="272"/>
    </location>
</feature>
<evidence type="ECO:0000256" key="10">
    <source>
        <dbReference type="ARBA" id="ARBA00023136"/>
    </source>
</evidence>
<comment type="similarity">
    <text evidence="2">Belongs to the SEC62 family.</text>
</comment>
<dbReference type="PANTHER" id="PTHR12443">
    <property type="entry name" value="TRANSLOCATION PROTEIN SEC62"/>
    <property type="match status" value="1"/>
</dbReference>
<name>A0A915NM18_9BILA</name>
<feature type="region of interest" description="Disordered" evidence="11">
    <location>
        <begin position="107"/>
        <end position="150"/>
    </location>
</feature>
<dbReference type="Pfam" id="PF03839">
    <property type="entry name" value="Sec62"/>
    <property type="match status" value="1"/>
</dbReference>
<evidence type="ECO:0000256" key="9">
    <source>
        <dbReference type="ARBA" id="ARBA00023010"/>
    </source>
</evidence>
<feature type="compositionally biased region" description="Basic and acidic residues" evidence="11">
    <location>
        <begin position="361"/>
        <end position="373"/>
    </location>
</feature>
<comment type="subcellular location">
    <subcellularLocation>
        <location evidence="1">Endoplasmic reticulum membrane</location>
        <topology evidence="1">Multi-pass membrane protein</topology>
    </subcellularLocation>
</comment>
<dbReference type="WBParaSite" id="scf7180000420065.g4669">
    <property type="protein sequence ID" value="scf7180000420065.g4669"/>
    <property type="gene ID" value="scf7180000420065.g4669"/>
</dbReference>
<keyword evidence="6" id="KW-0256">Endoplasmic reticulum</keyword>
<keyword evidence="4" id="KW-0813">Transport</keyword>
<keyword evidence="5 12" id="KW-0812">Transmembrane</keyword>
<feature type="region of interest" description="Disordered" evidence="11">
    <location>
        <begin position="339"/>
        <end position="439"/>
    </location>
</feature>
<dbReference type="AlphaFoldDB" id="A0A915NM18"/>
<evidence type="ECO:0000256" key="6">
    <source>
        <dbReference type="ARBA" id="ARBA00022824"/>
    </source>
</evidence>
<evidence type="ECO:0000256" key="2">
    <source>
        <dbReference type="ARBA" id="ARBA00010604"/>
    </source>
</evidence>
<feature type="compositionally biased region" description="Polar residues" evidence="11">
    <location>
        <begin position="413"/>
        <end position="427"/>
    </location>
</feature>
<feature type="compositionally biased region" description="Basic residues" evidence="11">
    <location>
        <begin position="1"/>
        <end position="12"/>
    </location>
</feature>
<feature type="region of interest" description="Disordered" evidence="11">
    <location>
        <begin position="1"/>
        <end position="26"/>
    </location>
</feature>